<keyword evidence="1" id="KW-0472">Membrane</keyword>
<keyword evidence="3" id="KW-1185">Reference proteome</keyword>
<feature type="transmembrane region" description="Helical" evidence="1">
    <location>
        <begin position="43"/>
        <end position="61"/>
    </location>
</feature>
<evidence type="ECO:0008006" key="4">
    <source>
        <dbReference type="Google" id="ProtNLM"/>
    </source>
</evidence>
<keyword evidence="1" id="KW-0812">Transmembrane</keyword>
<keyword evidence="1" id="KW-1133">Transmembrane helix</keyword>
<proteinExistence type="predicted"/>
<dbReference type="EMBL" id="JAEDXU010000001">
    <property type="protein sequence ID" value="MBP1045213.1"/>
    <property type="molecule type" value="Genomic_DNA"/>
</dbReference>
<name>A0ABS4CF00_9ENTE</name>
<gene>
    <name evidence="2" type="ORF">I6N96_02905</name>
</gene>
<evidence type="ECO:0000313" key="3">
    <source>
        <dbReference type="Proteomes" id="UP000673375"/>
    </source>
</evidence>
<evidence type="ECO:0000256" key="1">
    <source>
        <dbReference type="SAM" id="Phobius"/>
    </source>
</evidence>
<protein>
    <recommendedName>
        <fullName evidence="4">DUF3784 domain-containing protein</fullName>
    </recommendedName>
</protein>
<organism evidence="2 3">
    <name type="scientific">Enterococcus larvae</name>
    <dbReference type="NCBI Taxonomy" id="2794352"/>
    <lineage>
        <taxon>Bacteria</taxon>
        <taxon>Bacillati</taxon>
        <taxon>Bacillota</taxon>
        <taxon>Bacilli</taxon>
        <taxon>Lactobacillales</taxon>
        <taxon>Enterococcaceae</taxon>
        <taxon>Enterococcus</taxon>
    </lineage>
</organism>
<dbReference type="RefSeq" id="WP_209555992.1">
    <property type="nucleotide sequence ID" value="NZ_JAEDXU010000001.1"/>
</dbReference>
<feature type="transmembrane region" description="Helical" evidence="1">
    <location>
        <begin position="6"/>
        <end position="22"/>
    </location>
</feature>
<sequence length="89" mass="10117">MAIQLLIFAAALLSIFVSFYIKKSFPKLASAFNKEIPADYFHSFSRLFLIIGLIGIPVAVFNHFYFSLLYIMILMILSTIFGLSFAKKI</sequence>
<accession>A0ABS4CF00</accession>
<feature type="transmembrane region" description="Helical" evidence="1">
    <location>
        <begin position="67"/>
        <end position="86"/>
    </location>
</feature>
<evidence type="ECO:0000313" key="2">
    <source>
        <dbReference type="EMBL" id="MBP1045213.1"/>
    </source>
</evidence>
<dbReference type="Proteomes" id="UP000673375">
    <property type="component" value="Unassembled WGS sequence"/>
</dbReference>
<comment type="caution">
    <text evidence="2">The sequence shown here is derived from an EMBL/GenBank/DDBJ whole genome shotgun (WGS) entry which is preliminary data.</text>
</comment>
<reference evidence="2 3" key="1">
    <citation type="submission" date="2020-12" db="EMBL/GenBank/DDBJ databases">
        <title>Vagococcus allomyrinae sp. nov. and Enterococcus lavae sp. nov., isolated from the larvae of Allomyrina dichotoma.</title>
        <authorList>
            <person name="Lee S.D."/>
        </authorList>
    </citation>
    <scope>NUCLEOTIDE SEQUENCE [LARGE SCALE GENOMIC DNA]</scope>
    <source>
        <strain evidence="2 3">BWM-S5</strain>
    </source>
</reference>